<evidence type="ECO:0000259" key="9">
    <source>
        <dbReference type="PROSITE" id="PS50110"/>
    </source>
</evidence>
<accession>A0A3N6P758</accession>
<reference evidence="10 11" key="1">
    <citation type="journal article" date="2018" name="ACS Chem. Biol.">
        <title>Ketoreductase domain dysfunction expands chemodiversity: malyngamide biosynthesis in the cyanobacterium Okeania hirsuta.</title>
        <authorList>
            <person name="Moss N.A."/>
            <person name="Leao T."/>
            <person name="Rankin M."/>
            <person name="McCullough T.M."/>
            <person name="Qu P."/>
            <person name="Korobeynikov A."/>
            <person name="Smith J.L."/>
            <person name="Gerwick L."/>
            <person name="Gerwick W.H."/>
        </authorList>
    </citation>
    <scope>NUCLEOTIDE SEQUENCE [LARGE SCALE GENOMIC DNA]</scope>
    <source>
        <strain evidence="10 11">PAB10Feb10-1</strain>
    </source>
</reference>
<evidence type="ECO:0000256" key="7">
    <source>
        <dbReference type="PROSITE-ProRule" id="PRU00169"/>
    </source>
</evidence>
<evidence type="ECO:0000313" key="11">
    <source>
        <dbReference type="Proteomes" id="UP000269154"/>
    </source>
</evidence>
<keyword evidence="6" id="KW-0902">Two-component regulatory system</keyword>
<dbReference type="SMART" id="SM00387">
    <property type="entry name" value="HATPase_c"/>
    <property type="match status" value="1"/>
</dbReference>
<comment type="caution">
    <text evidence="10">The sequence shown here is derived from an EMBL/GenBank/DDBJ whole genome shotgun (WGS) entry which is preliminary data.</text>
</comment>
<feature type="domain" description="Response regulatory" evidence="9">
    <location>
        <begin position="671"/>
        <end position="784"/>
    </location>
</feature>
<dbReference type="Gene3D" id="3.30.565.10">
    <property type="entry name" value="Histidine kinase-like ATPase, C-terminal domain"/>
    <property type="match status" value="1"/>
</dbReference>
<proteinExistence type="predicted"/>
<dbReference type="CDD" id="cd16922">
    <property type="entry name" value="HATPase_EvgS-ArcB-TorS-like"/>
    <property type="match status" value="1"/>
</dbReference>
<dbReference type="GO" id="GO:0000155">
    <property type="term" value="F:phosphorelay sensor kinase activity"/>
    <property type="evidence" value="ECO:0007669"/>
    <property type="project" value="InterPro"/>
</dbReference>
<dbReference type="Gene3D" id="1.10.287.130">
    <property type="match status" value="1"/>
</dbReference>
<dbReference type="InterPro" id="IPR003661">
    <property type="entry name" value="HisK_dim/P_dom"/>
</dbReference>
<dbReference type="InterPro" id="IPR011006">
    <property type="entry name" value="CheY-like_superfamily"/>
</dbReference>
<organism evidence="10 11">
    <name type="scientific">Okeania hirsuta</name>
    <dbReference type="NCBI Taxonomy" id="1458930"/>
    <lineage>
        <taxon>Bacteria</taxon>
        <taxon>Bacillati</taxon>
        <taxon>Cyanobacteriota</taxon>
        <taxon>Cyanophyceae</taxon>
        <taxon>Oscillatoriophycideae</taxon>
        <taxon>Oscillatoriales</taxon>
        <taxon>Microcoleaceae</taxon>
        <taxon>Okeania</taxon>
    </lineage>
</organism>
<dbReference type="InterPro" id="IPR001789">
    <property type="entry name" value="Sig_transdc_resp-reg_receiver"/>
</dbReference>
<evidence type="ECO:0000259" key="8">
    <source>
        <dbReference type="PROSITE" id="PS50109"/>
    </source>
</evidence>
<dbReference type="SMART" id="SM00448">
    <property type="entry name" value="REC"/>
    <property type="match status" value="1"/>
</dbReference>
<dbReference type="EC" id="2.7.13.3" evidence="2"/>
<dbReference type="CDD" id="cd00082">
    <property type="entry name" value="HisKA"/>
    <property type="match status" value="1"/>
</dbReference>
<dbReference type="OrthoDB" id="510512at2"/>
<comment type="catalytic activity">
    <reaction evidence="1">
        <text>ATP + protein L-histidine = ADP + protein N-phospho-L-histidine.</text>
        <dbReference type="EC" id="2.7.13.3"/>
    </reaction>
</comment>
<evidence type="ECO:0000256" key="6">
    <source>
        <dbReference type="ARBA" id="ARBA00023012"/>
    </source>
</evidence>
<keyword evidence="3" id="KW-0597">Phosphoprotein</keyword>
<dbReference type="InterPro" id="IPR003594">
    <property type="entry name" value="HATPase_dom"/>
</dbReference>
<dbReference type="PANTHER" id="PTHR43047:SF63">
    <property type="entry name" value="HISTIDINE KINASE"/>
    <property type="match status" value="1"/>
</dbReference>
<dbReference type="AlphaFoldDB" id="A0A3N6P758"/>
<evidence type="ECO:0000313" key="10">
    <source>
        <dbReference type="EMBL" id="RQH31174.1"/>
    </source>
</evidence>
<keyword evidence="5 10" id="KW-0418">Kinase</keyword>
<dbReference type="RefSeq" id="WP_124155261.1">
    <property type="nucleotide sequence ID" value="NZ_CAWOLW010000077.1"/>
</dbReference>
<evidence type="ECO:0000256" key="2">
    <source>
        <dbReference type="ARBA" id="ARBA00012438"/>
    </source>
</evidence>
<dbReference type="EMBL" id="RCBY01000168">
    <property type="protein sequence ID" value="RQH31174.1"/>
    <property type="molecule type" value="Genomic_DNA"/>
</dbReference>
<comment type="caution">
    <text evidence="7">Lacks conserved residue(s) required for the propagation of feature annotation.</text>
</comment>
<dbReference type="GO" id="GO:0009927">
    <property type="term" value="F:histidine phosphotransfer kinase activity"/>
    <property type="evidence" value="ECO:0007669"/>
    <property type="project" value="TreeGrafter"/>
</dbReference>
<dbReference type="Gene3D" id="3.40.50.2300">
    <property type="match status" value="1"/>
</dbReference>
<dbReference type="GO" id="GO:0005886">
    <property type="term" value="C:plasma membrane"/>
    <property type="evidence" value="ECO:0007669"/>
    <property type="project" value="TreeGrafter"/>
</dbReference>
<dbReference type="SUPFAM" id="SSF52172">
    <property type="entry name" value="CheY-like"/>
    <property type="match status" value="1"/>
</dbReference>
<dbReference type="InterPro" id="IPR036890">
    <property type="entry name" value="HATPase_C_sf"/>
</dbReference>
<dbReference type="PROSITE" id="PS50109">
    <property type="entry name" value="HIS_KIN"/>
    <property type="match status" value="1"/>
</dbReference>
<feature type="domain" description="Histidine kinase" evidence="8">
    <location>
        <begin position="386"/>
        <end position="618"/>
    </location>
</feature>
<dbReference type="InterPro" id="IPR005467">
    <property type="entry name" value="His_kinase_dom"/>
</dbReference>
<protein>
    <recommendedName>
        <fullName evidence="2">histidine kinase</fullName>
        <ecNumber evidence="2">2.7.13.3</ecNumber>
    </recommendedName>
</protein>
<dbReference type="PRINTS" id="PR00344">
    <property type="entry name" value="BCTRLSENSOR"/>
</dbReference>
<keyword evidence="11" id="KW-1185">Reference proteome</keyword>
<sequence length="1131" mass="127128">MSMAYTTLKKFISFIPICLHTENLQVVWSILCKEKYNELVVVNHQHQPLGLIYLHNLIPDIDLKSETQPSQNHALILNWQQPLSEVSSFTLNSLRVLSADLPITKLWPYLQAQSEGQINQESDTLDLASPSTPIAVVDKEGKFLGLLNTLRLLEFIAINQDREAELSRKSCISAPENVLKTSGNFLPTPAAKENLQPQATAETSSYLYSLIELLEKLPLPLMLQSNDGEIIKQNLAWRSQITKESDLMEIADAVVSLSTKNIKQQPTRVEIPDSLTVVKDMITLSCPATTNWRFSPTTLLQERAKLPELNSASSFCYYTQPNTYLCTCPQENGQERVWKFTSQPLFDLTLILAQDVTEQRLIAKELEAKNADLIQLNRLKDEFLACISHELKTPLTAVLGLSSLLKEQALGTLNERQARYAQLIHQSGRHLMAVVNDILDLTHMETGQMELNSQPVEIQKVCDLAFQEALQLQNKNPQDSYSSSLPDFLKAKYTLEIESGLNTFIADELRLRQMLVNLLSNALKFTSADGKMGLKVAKWEKWITFTVWDCGIGIPADKQHLIFQKFQQLENPLTRQFEGTGLGLVLTQRLARLHGGDVTFISQEGKGSEFTLILPPSPPQKDLGTEGWETNDYLKEQGLIPTQESEVGTKKYNKLPVNNYQVPVINYSSRLVLIVEAVPRFIEDLTNKLTGLGYRVVIARSGTEAVEKARKLQPKFIFLNPLLPLLSGWDVLTLLKTDVDTCQIPVVITATRGDKERAINNGANKFLSLPVEQLELEEVLAEFPDSKAQNHYQKLVIMHLVPGKYEFQQSTEENHIYEDKFLSLPGEYTVIEADDLAQANLLAKIWQPNVILIEKVSNSVSPVKFINKLSQYSTLTAIPLVTLDSETTQVANQVKELSVFPCLAFEKNDNNLTETKLDYEYLISALCQVISIAAGMSWLPTILVMDVANIKDFTVPLTDVLPEEAVVNFSNFTPEQKGRDLEDNTFSYPIFPAFISDLEVANQSWKYCEQTKLPIDSTQVLVQYIQTSGFKGLIAKSWVEVLSQLKNQSVDLLLICLRGNLPPGLDKALSNLDQIVRKPSILVLEYSDYKLPKNMTVENLNLVLSKVATKILPSDLSIVDLLEEIKGHLIF</sequence>
<evidence type="ECO:0000256" key="3">
    <source>
        <dbReference type="ARBA" id="ARBA00022553"/>
    </source>
</evidence>
<dbReference type="InterPro" id="IPR004358">
    <property type="entry name" value="Sig_transdc_His_kin-like_C"/>
</dbReference>
<keyword evidence="4" id="KW-0808">Transferase</keyword>
<dbReference type="Proteomes" id="UP000269154">
    <property type="component" value="Unassembled WGS sequence"/>
</dbReference>
<evidence type="ECO:0000256" key="4">
    <source>
        <dbReference type="ARBA" id="ARBA00022679"/>
    </source>
</evidence>
<dbReference type="SUPFAM" id="SSF55874">
    <property type="entry name" value="ATPase domain of HSP90 chaperone/DNA topoisomerase II/histidine kinase"/>
    <property type="match status" value="1"/>
</dbReference>
<dbReference type="Pfam" id="PF00072">
    <property type="entry name" value="Response_reg"/>
    <property type="match status" value="1"/>
</dbReference>
<dbReference type="PROSITE" id="PS50110">
    <property type="entry name" value="RESPONSE_REGULATORY"/>
    <property type="match status" value="1"/>
</dbReference>
<dbReference type="SMART" id="SM00388">
    <property type="entry name" value="HisKA"/>
    <property type="match status" value="1"/>
</dbReference>
<dbReference type="InterPro" id="IPR036097">
    <property type="entry name" value="HisK_dim/P_sf"/>
</dbReference>
<evidence type="ECO:0000256" key="1">
    <source>
        <dbReference type="ARBA" id="ARBA00000085"/>
    </source>
</evidence>
<gene>
    <name evidence="10" type="ORF">D5R40_23310</name>
</gene>
<evidence type="ECO:0000256" key="5">
    <source>
        <dbReference type="ARBA" id="ARBA00022777"/>
    </source>
</evidence>
<dbReference type="Pfam" id="PF02518">
    <property type="entry name" value="HATPase_c"/>
    <property type="match status" value="1"/>
</dbReference>
<dbReference type="Pfam" id="PF00512">
    <property type="entry name" value="HisKA"/>
    <property type="match status" value="1"/>
</dbReference>
<dbReference type="PANTHER" id="PTHR43047">
    <property type="entry name" value="TWO-COMPONENT HISTIDINE PROTEIN KINASE"/>
    <property type="match status" value="1"/>
</dbReference>
<name>A0A3N6P758_9CYAN</name>
<dbReference type="SUPFAM" id="SSF47384">
    <property type="entry name" value="Homodimeric domain of signal transducing histidine kinase"/>
    <property type="match status" value="1"/>
</dbReference>